<feature type="transmembrane region" description="Helical" evidence="1">
    <location>
        <begin position="21"/>
        <end position="41"/>
    </location>
</feature>
<evidence type="ECO:0000313" key="3">
    <source>
        <dbReference type="Proteomes" id="UP000622890"/>
    </source>
</evidence>
<accession>A0A934T048</accession>
<sequence>MNNSLLKWKSLATKLSSSARYVSVATPSVVAVALLSSWFAFHQVQQVLDDTSKTVAARNDIAATQAATVKKMPLTAAGYEEARRLVGEGNPGVVVSLNKDKSALTVSVSDPALMPEWLYLISTMQAYQPGLMWQAETICLKKCEGGEAAFAELKAYTQQVVIQ</sequence>
<keyword evidence="3" id="KW-1185">Reference proteome</keyword>
<name>A0A934T048_9BURK</name>
<keyword evidence="1" id="KW-0812">Transmembrane</keyword>
<reference evidence="2" key="1">
    <citation type="submission" date="2021-01" db="EMBL/GenBank/DDBJ databases">
        <title>Genome sequence of strain Noviherbaspirillum sp. DKR-6.</title>
        <authorList>
            <person name="Chaudhary D.K."/>
        </authorList>
    </citation>
    <scope>NUCLEOTIDE SEQUENCE</scope>
    <source>
        <strain evidence="2">DKR-6</strain>
    </source>
</reference>
<dbReference type="AlphaFoldDB" id="A0A934T048"/>
<dbReference type="RefSeq" id="WP_200598276.1">
    <property type="nucleotide sequence ID" value="NZ_JAEPBG010000030.1"/>
</dbReference>
<protein>
    <submittedName>
        <fullName evidence="2">Uncharacterized protein</fullName>
    </submittedName>
</protein>
<gene>
    <name evidence="2" type="ORF">JJB74_30190</name>
</gene>
<dbReference type="Proteomes" id="UP000622890">
    <property type="component" value="Unassembled WGS sequence"/>
</dbReference>
<organism evidence="2 3">
    <name type="scientific">Noviherbaspirillum pedocola</name>
    <dbReference type="NCBI Taxonomy" id="2801341"/>
    <lineage>
        <taxon>Bacteria</taxon>
        <taxon>Pseudomonadati</taxon>
        <taxon>Pseudomonadota</taxon>
        <taxon>Betaproteobacteria</taxon>
        <taxon>Burkholderiales</taxon>
        <taxon>Oxalobacteraceae</taxon>
        <taxon>Noviherbaspirillum</taxon>
    </lineage>
</organism>
<proteinExistence type="predicted"/>
<comment type="caution">
    <text evidence="2">The sequence shown here is derived from an EMBL/GenBank/DDBJ whole genome shotgun (WGS) entry which is preliminary data.</text>
</comment>
<keyword evidence="1" id="KW-0472">Membrane</keyword>
<evidence type="ECO:0000256" key="1">
    <source>
        <dbReference type="SAM" id="Phobius"/>
    </source>
</evidence>
<evidence type="ECO:0000313" key="2">
    <source>
        <dbReference type="EMBL" id="MBK4738904.1"/>
    </source>
</evidence>
<keyword evidence="1" id="KW-1133">Transmembrane helix</keyword>
<dbReference type="EMBL" id="JAEPBG010000030">
    <property type="protein sequence ID" value="MBK4738904.1"/>
    <property type="molecule type" value="Genomic_DNA"/>
</dbReference>